<dbReference type="EMBL" id="FNBK01000034">
    <property type="protein sequence ID" value="SDG40706.1"/>
    <property type="molecule type" value="Genomic_DNA"/>
</dbReference>
<feature type="domain" description="Pyrrolo-quinoline quinone repeat" evidence="2">
    <location>
        <begin position="10"/>
        <end position="85"/>
    </location>
</feature>
<dbReference type="AlphaFoldDB" id="A0A1G7TZJ9"/>
<dbReference type="PANTHER" id="PTHR34512">
    <property type="entry name" value="CELL SURFACE PROTEIN"/>
    <property type="match status" value="1"/>
</dbReference>
<dbReference type="Gene3D" id="2.130.10.10">
    <property type="entry name" value="YVTN repeat-like/Quinoprotein amine dehydrogenase"/>
    <property type="match status" value="2"/>
</dbReference>
<evidence type="ECO:0000313" key="4">
    <source>
        <dbReference type="Proteomes" id="UP000199076"/>
    </source>
</evidence>
<dbReference type="Proteomes" id="UP000199076">
    <property type="component" value="Unassembled WGS sequence"/>
</dbReference>
<evidence type="ECO:0000256" key="1">
    <source>
        <dbReference type="SAM" id="MobiDB-lite"/>
    </source>
</evidence>
<feature type="domain" description="Pyrrolo-quinoline quinone repeat" evidence="2">
    <location>
        <begin position="112"/>
        <end position="235"/>
    </location>
</feature>
<organism evidence="3 4">
    <name type="scientific">Halorientalis regularis</name>
    <dbReference type="NCBI Taxonomy" id="660518"/>
    <lineage>
        <taxon>Archaea</taxon>
        <taxon>Methanobacteriati</taxon>
        <taxon>Methanobacteriota</taxon>
        <taxon>Stenosarchaea group</taxon>
        <taxon>Halobacteria</taxon>
        <taxon>Halobacteriales</taxon>
        <taxon>Haloarculaceae</taxon>
        <taxon>Halorientalis</taxon>
    </lineage>
</organism>
<accession>A0A1G7TZJ9</accession>
<protein>
    <submittedName>
        <fullName evidence="3">PQQ enzyme repeat-containing protein</fullName>
    </submittedName>
</protein>
<feature type="region of interest" description="Disordered" evidence="1">
    <location>
        <begin position="37"/>
        <end position="57"/>
    </location>
</feature>
<dbReference type="InterPro" id="IPR011047">
    <property type="entry name" value="Quinoprotein_ADH-like_sf"/>
</dbReference>
<gene>
    <name evidence="3" type="ORF">SAMN05216218_1342</name>
</gene>
<dbReference type="SMART" id="SM00564">
    <property type="entry name" value="PQQ"/>
    <property type="match status" value="6"/>
</dbReference>
<dbReference type="PANTHER" id="PTHR34512:SF30">
    <property type="entry name" value="OUTER MEMBRANE PROTEIN ASSEMBLY FACTOR BAMB"/>
    <property type="match status" value="1"/>
</dbReference>
<evidence type="ECO:0000259" key="2">
    <source>
        <dbReference type="Pfam" id="PF13360"/>
    </source>
</evidence>
<dbReference type="InterPro" id="IPR018391">
    <property type="entry name" value="PQQ_b-propeller_rpt"/>
</dbReference>
<keyword evidence="4" id="KW-1185">Reference proteome</keyword>
<name>A0A1G7TZJ9_9EURY</name>
<proteinExistence type="predicted"/>
<dbReference type="STRING" id="660518.SAMN05216218_1342"/>
<dbReference type="SUPFAM" id="SSF50998">
    <property type="entry name" value="Quinoprotein alcohol dehydrogenase-like"/>
    <property type="match status" value="2"/>
</dbReference>
<dbReference type="InterPro" id="IPR015943">
    <property type="entry name" value="WD40/YVTN_repeat-like_dom_sf"/>
</dbReference>
<dbReference type="Pfam" id="PF13360">
    <property type="entry name" value="PQQ_2"/>
    <property type="match status" value="2"/>
</dbReference>
<evidence type="ECO:0000313" key="3">
    <source>
        <dbReference type="EMBL" id="SDG40706.1"/>
    </source>
</evidence>
<sequence>MGNGHHFPSPVILNDTLVVVSGLNDAGLIEGYNSETGERQWSQSTQTSMNSNHQLPSNDSVVIVPSESGLSAVSATGEVMWSDDIRLSGDIMGTDELFYIPKYNGVEARSFDGSQQWTWESDSSIYSLGGDSNTLFTKSGTSLYALDAIDGTVKWTFRTRMEPSTPPIVKNGLLIVGREDGQLTALYEDTHEEAWSIDLDSSISTPITVGESNIYAAGWSYPLHAINPEDGSINWTFDPSYQTVSPVSETDGTAYMSSDMGVLFARNSDDGRPKWSFEMGSASWAPPLLREEQIYATSDDGGIYNLIQPD</sequence>
<reference evidence="4" key="1">
    <citation type="submission" date="2016-10" db="EMBL/GenBank/DDBJ databases">
        <authorList>
            <person name="Varghese N."/>
            <person name="Submissions S."/>
        </authorList>
    </citation>
    <scope>NUCLEOTIDE SEQUENCE [LARGE SCALE GENOMIC DNA]</scope>
    <source>
        <strain evidence="4">IBRC-M 10760</strain>
    </source>
</reference>
<dbReference type="InterPro" id="IPR002372">
    <property type="entry name" value="PQQ_rpt_dom"/>
</dbReference>